<evidence type="ECO:0000313" key="1">
    <source>
        <dbReference type="EMBL" id="OEL10314.1"/>
    </source>
</evidence>
<keyword evidence="2" id="KW-1185">Reference proteome</keyword>
<gene>
    <name evidence="1" type="ORF">BHF72_0678</name>
</gene>
<sequence length="39" mass="4645">MPFFQAFLQSQSKKVGLHFQSFFAKKDFQFRPHAKSQPK</sequence>
<protein>
    <submittedName>
        <fullName evidence="1">Uncharacterized protein</fullName>
    </submittedName>
</protein>
<comment type="caution">
    <text evidence="1">The sequence shown here is derived from an EMBL/GenBank/DDBJ whole genome shotgun (WGS) entry which is preliminary data.</text>
</comment>
<proteinExistence type="predicted"/>
<dbReference type="AlphaFoldDB" id="A0A1E5UBK7"/>
<dbReference type="EMBL" id="MKGI01000078">
    <property type="protein sequence ID" value="OEL10314.1"/>
    <property type="molecule type" value="Genomic_DNA"/>
</dbReference>
<reference evidence="1 2" key="1">
    <citation type="submission" date="2016-09" db="EMBL/GenBank/DDBJ databases">
        <authorList>
            <person name="Capua I."/>
            <person name="De Benedictis P."/>
            <person name="Joannis T."/>
            <person name="Lombin L.H."/>
            <person name="Cattoli G."/>
        </authorList>
    </citation>
    <scope>NUCLEOTIDE SEQUENCE [LARGE SCALE GENOMIC DNA]</scope>
    <source>
        <strain evidence="1 2">NRS-1</strain>
    </source>
</reference>
<organism evidence="1 2">
    <name type="scientific">Cloacibacterium normanense</name>
    <dbReference type="NCBI Taxonomy" id="237258"/>
    <lineage>
        <taxon>Bacteria</taxon>
        <taxon>Pseudomonadati</taxon>
        <taxon>Bacteroidota</taxon>
        <taxon>Flavobacteriia</taxon>
        <taxon>Flavobacteriales</taxon>
        <taxon>Weeksellaceae</taxon>
    </lineage>
</organism>
<dbReference type="Proteomes" id="UP000095601">
    <property type="component" value="Unassembled WGS sequence"/>
</dbReference>
<accession>A0A1E5UBK7</accession>
<evidence type="ECO:0000313" key="2">
    <source>
        <dbReference type="Proteomes" id="UP000095601"/>
    </source>
</evidence>
<name>A0A1E5UBK7_9FLAO</name>